<feature type="region of interest" description="Disordered" evidence="1">
    <location>
        <begin position="63"/>
        <end position="94"/>
    </location>
</feature>
<gene>
    <name evidence="2" type="ORF">INT44_002364</name>
</gene>
<name>A0A8H7UH43_9FUNG</name>
<dbReference type="AlphaFoldDB" id="A0A8H7UH43"/>
<accession>A0A8H7UH43</accession>
<evidence type="ECO:0000256" key="1">
    <source>
        <dbReference type="SAM" id="MobiDB-lite"/>
    </source>
</evidence>
<dbReference type="EMBL" id="JAEPRA010000005">
    <property type="protein sequence ID" value="KAG2185571.1"/>
    <property type="molecule type" value="Genomic_DNA"/>
</dbReference>
<keyword evidence="3" id="KW-1185">Reference proteome</keyword>
<protein>
    <submittedName>
        <fullName evidence="2">Uncharacterized protein</fullName>
    </submittedName>
</protein>
<reference evidence="2" key="1">
    <citation type="submission" date="2020-12" db="EMBL/GenBank/DDBJ databases">
        <title>Metabolic potential, ecology and presence of endohyphal bacteria is reflected in genomic diversity of Mucoromycotina.</title>
        <authorList>
            <person name="Muszewska A."/>
            <person name="Okrasinska A."/>
            <person name="Steczkiewicz K."/>
            <person name="Drgas O."/>
            <person name="Orlowska M."/>
            <person name="Perlinska-Lenart U."/>
            <person name="Aleksandrzak-Piekarczyk T."/>
            <person name="Szatraj K."/>
            <person name="Zielenkiewicz U."/>
            <person name="Pilsyk S."/>
            <person name="Malc E."/>
            <person name="Mieczkowski P."/>
            <person name="Kruszewska J.S."/>
            <person name="Biernat P."/>
            <person name="Pawlowska J."/>
        </authorList>
    </citation>
    <scope>NUCLEOTIDE SEQUENCE</scope>
    <source>
        <strain evidence="2">WA0000051536</strain>
    </source>
</reference>
<feature type="region of interest" description="Disordered" evidence="1">
    <location>
        <begin position="1"/>
        <end position="51"/>
    </location>
</feature>
<evidence type="ECO:0000313" key="2">
    <source>
        <dbReference type="EMBL" id="KAG2185571.1"/>
    </source>
</evidence>
<comment type="caution">
    <text evidence="2">The sequence shown here is derived from an EMBL/GenBank/DDBJ whole genome shotgun (WGS) entry which is preliminary data.</text>
</comment>
<dbReference type="OrthoDB" id="2408352at2759"/>
<evidence type="ECO:0000313" key="3">
    <source>
        <dbReference type="Proteomes" id="UP000612746"/>
    </source>
</evidence>
<feature type="compositionally biased region" description="Polar residues" evidence="1">
    <location>
        <begin position="163"/>
        <end position="172"/>
    </location>
</feature>
<organism evidence="2 3">
    <name type="scientific">Umbelopsis vinacea</name>
    <dbReference type="NCBI Taxonomy" id="44442"/>
    <lineage>
        <taxon>Eukaryota</taxon>
        <taxon>Fungi</taxon>
        <taxon>Fungi incertae sedis</taxon>
        <taxon>Mucoromycota</taxon>
        <taxon>Mucoromycotina</taxon>
        <taxon>Umbelopsidomycetes</taxon>
        <taxon>Umbelopsidales</taxon>
        <taxon>Umbelopsidaceae</taxon>
        <taxon>Umbelopsis</taxon>
    </lineage>
</organism>
<sequence>MADQNWQQKSLSNSEILFGNTSSPSSADLPTYESSESPNRKQGDSQPDFGLVDRLASLKQSRISHDNRFVAKSRKRSADEDSQMDEAPKKKRKSTAARVIAKVIQTVYESSTVAFTTYQNYKDKIRNQITYRTSWQKEIDNRKMRGCGIDFIHFTESPNSMLLRQNSSNSLTDSRHKGKEAIQESKSVHSNANQRPSPGPVIDSENWYWVTRDLKVSVVPTRELGKPGNIKLQFGKPQRKNIPLYKSFP</sequence>
<feature type="region of interest" description="Disordered" evidence="1">
    <location>
        <begin position="163"/>
        <end position="199"/>
    </location>
</feature>
<feature type="compositionally biased region" description="Polar residues" evidence="1">
    <location>
        <begin position="1"/>
        <end position="37"/>
    </location>
</feature>
<proteinExistence type="predicted"/>
<dbReference type="Proteomes" id="UP000612746">
    <property type="component" value="Unassembled WGS sequence"/>
</dbReference>
<feature type="compositionally biased region" description="Basic and acidic residues" evidence="1">
    <location>
        <begin position="173"/>
        <end position="187"/>
    </location>
</feature>